<protein>
    <recommendedName>
        <fullName evidence="3">HYR domain-containing protein</fullName>
    </recommendedName>
</protein>
<dbReference type="InterPro" id="IPR055015">
    <property type="entry name" value="GCX_COOH"/>
</dbReference>
<comment type="caution">
    <text evidence="1">The sequence shown here is derived from an EMBL/GenBank/DDBJ whole genome shotgun (WGS) entry which is preliminary data.</text>
</comment>
<proteinExistence type="predicted"/>
<sequence length="717" mass="76990">MGYAQLMNESSELVLNTGTANQQQNTSVTSDSNGNVYAVWESWDGSNLDYEIKAKFTDSLGNALVAEFTVNTTTNEDQRYPKIKYSNQGFVFVTWMGIGTNGDWDVYGKVFDTSGNVLVGETILHADLTGNQKFPNLASTPNGDLILVWQNNTQVSGTRYISNTSSFSANFQIDSSGVAQLVPVVAGLTNNGFTVVWQETDTLNDSEIKGQVFDSSNGTSSSIINISNNSTFQQISPAVSSDTLGNVYVVWTDKGSDGSNEGIYLSVLSQTLGSQGQNNKRINKTTSGFQNFPSIATSVNGITVVSWNSFNQDASYDGIYSRVLDNNHNIQTNETRLNSTTDFFQSFSALSLLGDEGPLYALWQSGMKDSTNTQDGDEYGIVWRSFDLEDITHPDIACKAFTLTLGPDSTATLIADSLNNGTFDANGFTLSVDPGSFTLSDTGSNNVILTAIDPSGNKSTCVSQVIVQFITPEVLSYDGIKDNFCANETFNFRINTQGYWAADNQFTIQLSDENGIFTNPVVLGVVTDTSFNSLTIPAEIVSSSQYRIRVLSSNSGTTGPESGNFTLHAQPTVAVGGNFIIENGQSITVPVEITGESTVNFSLAGELLSGTSASTSVSLTPSSSGVFSVSNVYNEFCQGTSSGNIEVTFDPSPCLSNVNILEVSHYGLIKSSDVIVSIGTVNDITTYQAENSITLNPGFSTNTTKPFKAEIQNCIEE</sequence>
<dbReference type="Proteomes" id="UP000050454">
    <property type="component" value="Unassembled WGS sequence"/>
</dbReference>
<organism evidence="1 2">
    <name type="scientific">Jiulongibacter sediminis</name>
    <dbReference type="NCBI Taxonomy" id="1605367"/>
    <lineage>
        <taxon>Bacteria</taxon>
        <taxon>Pseudomonadati</taxon>
        <taxon>Bacteroidota</taxon>
        <taxon>Cytophagia</taxon>
        <taxon>Cytophagales</taxon>
        <taxon>Leadbetterellaceae</taxon>
        <taxon>Jiulongibacter</taxon>
    </lineage>
</organism>
<keyword evidence="2" id="KW-1185">Reference proteome</keyword>
<accession>A0A0P7BZD5</accession>
<dbReference type="AlphaFoldDB" id="A0A0P7BZD5"/>
<gene>
    <name evidence="1" type="ORF">AFM12_17365</name>
</gene>
<evidence type="ECO:0000313" key="1">
    <source>
        <dbReference type="EMBL" id="KPM46997.1"/>
    </source>
</evidence>
<name>A0A0P7BZD5_9BACT</name>
<reference evidence="1 2" key="1">
    <citation type="submission" date="2015-07" db="EMBL/GenBank/DDBJ databases">
        <title>The draft genome sequence of Leadbetterella sp. JN14-9.</title>
        <authorList>
            <person name="Liu Y."/>
            <person name="Du J."/>
            <person name="Shao Z."/>
        </authorList>
    </citation>
    <scope>NUCLEOTIDE SEQUENCE [LARGE SCALE GENOMIC DNA]</scope>
    <source>
        <strain evidence="1 2">JN14-9</strain>
    </source>
</reference>
<evidence type="ECO:0008006" key="3">
    <source>
        <dbReference type="Google" id="ProtNLM"/>
    </source>
</evidence>
<dbReference type="EMBL" id="LGTQ01000013">
    <property type="protein sequence ID" value="KPM46997.1"/>
    <property type="molecule type" value="Genomic_DNA"/>
</dbReference>
<dbReference type="NCBIfam" id="NF045639">
    <property type="entry name" value="GCX_COOH"/>
    <property type="match status" value="1"/>
</dbReference>
<dbReference type="STRING" id="1605367.AFM12_17365"/>
<evidence type="ECO:0000313" key="2">
    <source>
        <dbReference type="Proteomes" id="UP000050454"/>
    </source>
</evidence>